<feature type="domain" description="Methyltransferase type 11" evidence="1">
    <location>
        <begin position="37"/>
        <end position="123"/>
    </location>
</feature>
<keyword evidence="2" id="KW-0489">Methyltransferase</keyword>
<dbReference type="InterPro" id="IPR029063">
    <property type="entry name" value="SAM-dependent_MTases_sf"/>
</dbReference>
<dbReference type="PANTHER" id="PTHR43591">
    <property type="entry name" value="METHYLTRANSFERASE"/>
    <property type="match status" value="1"/>
</dbReference>
<dbReference type="SUPFAM" id="SSF53335">
    <property type="entry name" value="S-adenosyl-L-methionine-dependent methyltransferases"/>
    <property type="match status" value="1"/>
</dbReference>
<dbReference type="GO" id="GO:0008757">
    <property type="term" value="F:S-adenosylmethionine-dependent methyltransferase activity"/>
    <property type="evidence" value="ECO:0007669"/>
    <property type="project" value="InterPro"/>
</dbReference>
<dbReference type="GO" id="GO:0032259">
    <property type="term" value="P:methylation"/>
    <property type="evidence" value="ECO:0007669"/>
    <property type="project" value="UniProtKB-KW"/>
</dbReference>
<reference evidence="2" key="1">
    <citation type="journal article" date="2021" name="PeerJ">
        <title>Extensive microbial diversity within the chicken gut microbiome revealed by metagenomics and culture.</title>
        <authorList>
            <person name="Gilroy R."/>
            <person name="Ravi A."/>
            <person name="Getino M."/>
            <person name="Pursley I."/>
            <person name="Horton D.L."/>
            <person name="Alikhan N.F."/>
            <person name="Baker D."/>
            <person name="Gharbi K."/>
            <person name="Hall N."/>
            <person name="Watson M."/>
            <person name="Adriaenssens E.M."/>
            <person name="Foster-Nyarko E."/>
            <person name="Jarju S."/>
            <person name="Secka A."/>
            <person name="Antonio M."/>
            <person name="Oren A."/>
            <person name="Chaudhuri R.R."/>
            <person name="La Ragione R."/>
            <person name="Hildebrand F."/>
            <person name="Pallen M.J."/>
        </authorList>
    </citation>
    <scope>NUCLEOTIDE SEQUENCE</scope>
    <source>
        <strain evidence="2">CHK32-1732</strain>
    </source>
</reference>
<reference evidence="2" key="2">
    <citation type="submission" date="2021-04" db="EMBL/GenBank/DDBJ databases">
        <authorList>
            <person name="Gilroy R."/>
        </authorList>
    </citation>
    <scope>NUCLEOTIDE SEQUENCE</scope>
    <source>
        <strain evidence="2">CHK32-1732</strain>
    </source>
</reference>
<gene>
    <name evidence="2" type="ORF">H9870_10770</name>
</gene>
<dbReference type="Pfam" id="PF08241">
    <property type="entry name" value="Methyltransf_11"/>
    <property type="match status" value="1"/>
</dbReference>
<protein>
    <submittedName>
        <fullName evidence="2">Class I SAM-dependent methyltransferase</fullName>
    </submittedName>
</protein>
<dbReference type="Proteomes" id="UP000824190">
    <property type="component" value="Unassembled WGS sequence"/>
</dbReference>
<keyword evidence="2" id="KW-0808">Transferase</keyword>
<comment type="caution">
    <text evidence="2">The sequence shown here is derived from an EMBL/GenBank/DDBJ whole genome shotgun (WGS) entry which is preliminary data.</text>
</comment>
<accession>A0A9D1ULB1</accession>
<dbReference type="EMBL" id="DXGC01000088">
    <property type="protein sequence ID" value="HIW92129.1"/>
    <property type="molecule type" value="Genomic_DNA"/>
</dbReference>
<evidence type="ECO:0000259" key="1">
    <source>
        <dbReference type="Pfam" id="PF08241"/>
    </source>
</evidence>
<dbReference type="CDD" id="cd02440">
    <property type="entry name" value="AdoMet_MTases"/>
    <property type="match status" value="1"/>
</dbReference>
<dbReference type="InterPro" id="IPR013216">
    <property type="entry name" value="Methyltransf_11"/>
</dbReference>
<dbReference type="PANTHER" id="PTHR43591:SF24">
    <property type="entry name" value="2-METHOXY-6-POLYPRENYL-1,4-BENZOQUINOL METHYLASE, MITOCHONDRIAL"/>
    <property type="match status" value="1"/>
</dbReference>
<organism evidence="2 3">
    <name type="scientific">Candidatus Corynebacterium avicola</name>
    <dbReference type="NCBI Taxonomy" id="2838527"/>
    <lineage>
        <taxon>Bacteria</taxon>
        <taxon>Bacillati</taxon>
        <taxon>Actinomycetota</taxon>
        <taxon>Actinomycetes</taxon>
        <taxon>Mycobacteriales</taxon>
        <taxon>Corynebacteriaceae</taxon>
        <taxon>Corynebacterium</taxon>
    </lineage>
</organism>
<name>A0A9D1ULB1_9CORY</name>
<dbReference type="Gene3D" id="3.40.50.150">
    <property type="entry name" value="Vaccinia Virus protein VP39"/>
    <property type="match status" value="1"/>
</dbReference>
<dbReference type="AlphaFoldDB" id="A0A9D1ULB1"/>
<evidence type="ECO:0000313" key="2">
    <source>
        <dbReference type="EMBL" id="HIW92129.1"/>
    </source>
</evidence>
<sequence length="258" mass="26959">MTFPAAAYEVSFGTLCSGTVGRMLDDTSVPGEETRHLDLGCGTGELAVAAADRGREVTAVDIDPAMVERCGVPAVARASALDLPLASGTFDVVTANFLVNHLPDPRRGVAEIARVLRPGGRAAMTIWPAGSLAWADLVTEAFDAAGVVPLSGQRLPDHLDFERSVDGLGGIAGEAGLSVTVAENVGWDWTVTPSNLWRGVSGGVGTAGRTYLAQSPEVQRRADTEFFDRAGDDTLSFPMTAAHVVAERPGVSRITRTA</sequence>
<proteinExistence type="predicted"/>
<evidence type="ECO:0000313" key="3">
    <source>
        <dbReference type="Proteomes" id="UP000824190"/>
    </source>
</evidence>